<dbReference type="InterPro" id="IPR036390">
    <property type="entry name" value="WH_DNA-bd_sf"/>
</dbReference>
<dbReference type="EMBL" id="WMQE01000021">
    <property type="protein sequence ID" value="MTK21684.1"/>
    <property type="molecule type" value="Genomic_DNA"/>
</dbReference>
<dbReference type="PANTHER" id="PTHR33202">
    <property type="entry name" value="ZINC UPTAKE REGULATION PROTEIN"/>
    <property type="match status" value="1"/>
</dbReference>
<dbReference type="Gene3D" id="1.10.10.10">
    <property type="entry name" value="Winged helix-like DNA-binding domain superfamily/Winged helix DNA-binding domain"/>
    <property type="match status" value="1"/>
</dbReference>
<keyword evidence="3 7" id="KW-0862">Zinc</keyword>
<dbReference type="AlphaFoldDB" id="A0A173SM41"/>
<protein>
    <submittedName>
        <fullName evidence="9">Transcriptional repressor</fullName>
    </submittedName>
</protein>
<organism evidence="9 10">
    <name type="scientific">Turicibacter sanguinis</name>
    <dbReference type="NCBI Taxonomy" id="154288"/>
    <lineage>
        <taxon>Bacteria</taxon>
        <taxon>Bacillati</taxon>
        <taxon>Bacillota</taxon>
        <taxon>Erysipelotrichia</taxon>
        <taxon>Erysipelotrichales</taxon>
        <taxon>Turicibacteraceae</taxon>
        <taxon>Turicibacter</taxon>
    </lineage>
</organism>
<dbReference type="InterPro" id="IPR036388">
    <property type="entry name" value="WH-like_DNA-bd_sf"/>
</dbReference>
<feature type="binding site" evidence="7">
    <location>
        <position position="104"/>
    </location>
    <ligand>
        <name>Zn(2+)</name>
        <dbReference type="ChEBI" id="CHEBI:29105"/>
    </ligand>
</feature>
<feature type="binding site" evidence="8">
    <location>
        <position position="132"/>
    </location>
    <ligand>
        <name>Fe cation</name>
        <dbReference type="ChEBI" id="CHEBI:24875"/>
    </ligand>
</feature>
<dbReference type="RefSeq" id="WP_006785579.1">
    <property type="nucleotide sequence ID" value="NZ_CABJBH010000004.1"/>
</dbReference>
<reference evidence="9 10" key="1">
    <citation type="journal article" date="2019" name="Nat. Med.">
        <title>A library of human gut bacterial isolates paired with longitudinal multiomics data enables mechanistic microbiome research.</title>
        <authorList>
            <person name="Poyet M."/>
            <person name="Groussin M."/>
            <person name="Gibbons S.M."/>
            <person name="Avila-Pacheco J."/>
            <person name="Jiang X."/>
            <person name="Kearney S.M."/>
            <person name="Perrotta A.R."/>
            <person name="Berdy B."/>
            <person name="Zhao S."/>
            <person name="Lieberman T.D."/>
            <person name="Swanson P.K."/>
            <person name="Smith M."/>
            <person name="Roesemann S."/>
            <person name="Alexander J.E."/>
            <person name="Rich S.A."/>
            <person name="Livny J."/>
            <person name="Vlamakis H."/>
            <person name="Clish C."/>
            <person name="Bullock K."/>
            <person name="Deik A."/>
            <person name="Scott J."/>
            <person name="Pierce K.A."/>
            <person name="Xavier R.J."/>
            <person name="Alm E.J."/>
        </authorList>
    </citation>
    <scope>NUCLEOTIDE SEQUENCE [LARGE SCALE GENOMIC DNA]</scope>
    <source>
        <strain evidence="9 10">BIOML-A198</strain>
    </source>
</reference>
<dbReference type="Gene3D" id="3.30.1490.190">
    <property type="match status" value="1"/>
</dbReference>
<keyword evidence="2" id="KW-0678">Repressor</keyword>
<sequence length="148" mass="17319">MKQLSQYETLIVKSGSKLTKQRKQILKTIVTHSDEHFSAESLYDLVKHLDDTIGIATVYRTLELFEKLKIVRNVKIKNDGINYYDLMELGEETHLHHHLICTKCQKIIEMADELESYESFIKEKYGFDVIDHDLTFYGICKECQSSIQ</sequence>
<evidence type="ECO:0000313" key="9">
    <source>
        <dbReference type="EMBL" id="MTK21684.1"/>
    </source>
</evidence>
<keyword evidence="6" id="KW-0804">Transcription</keyword>
<dbReference type="CDD" id="cd07153">
    <property type="entry name" value="Fur_like"/>
    <property type="match status" value="1"/>
</dbReference>
<evidence type="ECO:0000256" key="6">
    <source>
        <dbReference type="ARBA" id="ARBA00023163"/>
    </source>
</evidence>
<evidence type="ECO:0000256" key="5">
    <source>
        <dbReference type="ARBA" id="ARBA00023125"/>
    </source>
</evidence>
<dbReference type="GO" id="GO:0008270">
    <property type="term" value="F:zinc ion binding"/>
    <property type="evidence" value="ECO:0007669"/>
    <property type="project" value="TreeGrafter"/>
</dbReference>
<dbReference type="Proteomes" id="UP000487649">
    <property type="component" value="Unassembled WGS sequence"/>
</dbReference>
<feature type="binding site" evidence="7">
    <location>
        <position position="101"/>
    </location>
    <ligand>
        <name>Zn(2+)</name>
        <dbReference type="ChEBI" id="CHEBI:29105"/>
    </ligand>
</feature>
<evidence type="ECO:0000256" key="2">
    <source>
        <dbReference type="ARBA" id="ARBA00022491"/>
    </source>
</evidence>
<dbReference type="GO" id="GO:1900376">
    <property type="term" value="P:regulation of secondary metabolite biosynthetic process"/>
    <property type="evidence" value="ECO:0007669"/>
    <property type="project" value="TreeGrafter"/>
</dbReference>
<accession>A0A173SM41</accession>
<dbReference type="InterPro" id="IPR043135">
    <property type="entry name" value="Fur_C"/>
</dbReference>
<evidence type="ECO:0000256" key="3">
    <source>
        <dbReference type="ARBA" id="ARBA00022833"/>
    </source>
</evidence>
<gene>
    <name evidence="9" type="ORF">GMA92_09660</name>
</gene>
<feature type="binding site" evidence="7">
    <location>
        <position position="140"/>
    </location>
    <ligand>
        <name>Zn(2+)</name>
        <dbReference type="ChEBI" id="CHEBI:29105"/>
    </ligand>
</feature>
<dbReference type="GO" id="GO:0000976">
    <property type="term" value="F:transcription cis-regulatory region binding"/>
    <property type="evidence" value="ECO:0007669"/>
    <property type="project" value="TreeGrafter"/>
</dbReference>
<evidence type="ECO:0000313" key="10">
    <source>
        <dbReference type="Proteomes" id="UP000487649"/>
    </source>
</evidence>
<evidence type="ECO:0000256" key="4">
    <source>
        <dbReference type="ARBA" id="ARBA00023015"/>
    </source>
</evidence>
<dbReference type="GeneID" id="60059593"/>
<proteinExistence type="inferred from homology"/>
<evidence type="ECO:0000256" key="8">
    <source>
        <dbReference type="PIRSR" id="PIRSR602481-2"/>
    </source>
</evidence>
<dbReference type="Pfam" id="PF01475">
    <property type="entry name" value="FUR"/>
    <property type="match status" value="1"/>
</dbReference>
<evidence type="ECO:0000256" key="7">
    <source>
        <dbReference type="PIRSR" id="PIRSR602481-1"/>
    </source>
</evidence>
<keyword evidence="4" id="KW-0805">Transcription regulation</keyword>
<dbReference type="OrthoDB" id="8659436at2"/>
<keyword evidence="5" id="KW-0238">DNA-binding</keyword>
<dbReference type="InterPro" id="IPR002481">
    <property type="entry name" value="FUR"/>
</dbReference>
<dbReference type="GO" id="GO:0003700">
    <property type="term" value="F:DNA-binding transcription factor activity"/>
    <property type="evidence" value="ECO:0007669"/>
    <property type="project" value="InterPro"/>
</dbReference>
<dbReference type="PANTHER" id="PTHR33202:SF7">
    <property type="entry name" value="FERRIC UPTAKE REGULATION PROTEIN"/>
    <property type="match status" value="1"/>
</dbReference>
<evidence type="ECO:0000256" key="1">
    <source>
        <dbReference type="ARBA" id="ARBA00007957"/>
    </source>
</evidence>
<dbReference type="SUPFAM" id="SSF46785">
    <property type="entry name" value="Winged helix' DNA-binding domain"/>
    <property type="match status" value="1"/>
</dbReference>
<name>A0A173SM41_9FIRM</name>
<comment type="cofactor">
    <cofactor evidence="8">
        <name>Mn(2+)</name>
        <dbReference type="ChEBI" id="CHEBI:29035"/>
    </cofactor>
    <cofactor evidence="8">
        <name>Fe(2+)</name>
        <dbReference type="ChEBI" id="CHEBI:29033"/>
    </cofactor>
    <text evidence="8">Binds 1 Mn(2+) or Fe(2+) ion per subunit.</text>
</comment>
<keyword evidence="8" id="KW-0408">Iron</keyword>
<comment type="caution">
    <text evidence="9">The sequence shown here is derived from an EMBL/GenBank/DDBJ whole genome shotgun (WGS) entry which is preliminary data.</text>
</comment>
<comment type="similarity">
    <text evidence="1">Belongs to the Fur family.</text>
</comment>
<comment type="cofactor">
    <cofactor evidence="7">
        <name>Zn(2+)</name>
        <dbReference type="ChEBI" id="CHEBI:29105"/>
    </cofactor>
    <text evidence="7">Binds 1 zinc ion per subunit.</text>
</comment>
<dbReference type="GO" id="GO:0045892">
    <property type="term" value="P:negative regulation of DNA-templated transcription"/>
    <property type="evidence" value="ECO:0007669"/>
    <property type="project" value="TreeGrafter"/>
</dbReference>
<feature type="binding site" evidence="8">
    <location>
        <position position="115"/>
    </location>
    <ligand>
        <name>Fe cation</name>
        <dbReference type="ChEBI" id="CHEBI:24875"/>
    </ligand>
</feature>
<keyword evidence="7" id="KW-0479">Metal-binding</keyword>
<feature type="binding site" evidence="7">
    <location>
        <position position="143"/>
    </location>
    <ligand>
        <name>Zn(2+)</name>
        <dbReference type="ChEBI" id="CHEBI:29105"/>
    </ligand>
</feature>